<keyword evidence="4 7" id="KW-1133">Transmembrane helix</keyword>
<protein>
    <recommendedName>
        <fullName evidence="8">RsgI N-terminal anti-sigma domain-containing protein</fullName>
    </recommendedName>
</protein>
<dbReference type="InterPro" id="IPR055431">
    <property type="entry name" value="RsgI_M"/>
</dbReference>
<feature type="compositionally biased region" description="Basic and acidic residues" evidence="6">
    <location>
        <begin position="350"/>
        <end position="371"/>
    </location>
</feature>
<evidence type="ECO:0000313" key="9">
    <source>
        <dbReference type="EMBL" id="MDQ0111082.1"/>
    </source>
</evidence>
<evidence type="ECO:0000259" key="8">
    <source>
        <dbReference type="PROSITE" id="PS51849"/>
    </source>
</evidence>
<evidence type="ECO:0000256" key="7">
    <source>
        <dbReference type="SAM" id="Phobius"/>
    </source>
</evidence>
<dbReference type="EMBL" id="JAUSSU010000001">
    <property type="protein sequence ID" value="MDQ0111082.1"/>
    <property type="molecule type" value="Genomic_DNA"/>
</dbReference>
<feature type="compositionally biased region" description="Basic and acidic residues" evidence="6">
    <location>
        <begin position="415"/>
        <end position="433"/>
    </location>
</feature>
<keyword evidence="5 7" id="KW-0472">Membrane</keyword>
<accession>A0ABT9TUP1</accession>
<feature type="domain" description="RsgI N-terminal anti-sigma" evidence="8">
    <location>
        <begin position="2"/>
        <end position="49"/>
    </location>
</feature>
<feature type="compositionally biased region" description="Basic and acidic residues" evidence="6">
    <location>
        <begin position="269"/>
        <end position="291"/>
    </location>
</feature>
<dbReference type="Pfam" id="PF12791">
    <property type="entry name" value="RsgI_N"/>
    <property type="match status" value="1"/>
</dbReference>
<dbReference type="RefSeq" id="WP_307200717.1">
    <property type="nucleotide sequence ID" value="NZ_JAUSSU010000001.1"/>
</dbReference>
<dbReference type="Proteomes" id="UP001229346">
    <property type="component" value="Unassembled WGS sequence"/>
</dbReference>
<name>A0ABT9TUP1_PAEHA</name>
<keyword evidence="10" id="KW-1185">Reference proteome</keyword>
<evidence type="ECO:0000256" key="3">
    <source>
        <dbReference type="ARBA" id="ARBA00022692"/>
    </source>
</evidence>
<evidence type="ECO:0000256" key="6">
    <source>
        <dbReference type="SAM" id="MobiDB-lite"/>
    </source>
</evidence>
<sequence length="448" mass="48644">MKRGIVMSMNDQYAVVMTADGGFLRAPIQGTPQIGEEIIFEQEYRETRRRPRIRPLYGYSGVAAIALILFLPLLFMVMKDSNPIVAYVSMDINPSVEIGVDSHERVRSLRALNKDGEKIISGLPYKGIAVELVAASLLAKARELHYLDVADKDIVITSMVMKGGEDGGSNYDKLLSGKISDTLIERLTELAAESITANITTLAVPSELRDAAAANGVSSGKMAVYLMAKDEGYEIELEQLKHHSIDNVTSSIGGVKTIVDNARDTSKSKLKELVDREKAEMGKKNDDEKKNSQKPSSTPKPAATAKPNGTGKPVATFKNDNKQDGNANGVRKPEATSNNNKKPISTDKAASGKREDNNRGDNDDNDDRGSGDDDDNDGGRSRGNNNDGADDDRDDAPVDNQKDDNNDDSVDDDDDRRNNEDNRGSQGGDDHRGSGSQSGKNDKGDRRQ</sequence>
<keyword evidence="2" id="KW-1003">Cell membrane</keyword>
<keyword evidence="3 7" id="KW-0812">Transmembrane</keyword>
<evidence type="ECO:0000256" key="4">
    <source>
        <dbReference type="ARBA" id="ARBA00022989"/>
    </source>
</evidence>
<gene>
    <name evidence="9" type="ORF">J2T15_000498</name>
</gene>
<proteinExistence type="predicted"/>
<dbReference type="Pfam" id="PF23750">
    <property type="entry name" value="RsgI_M"/>
    <property type="match status" value="1"/>
</dbReference>
<comment type="caution">
    <text evidence="9">The sequence shown here is derived from an EMBL/GenBank/DDBJ whole genome shotgun (WGS) entry which is preliminary data.</text>
</comment>
<feature type="compositionally biased region" description="Acidic residues" evidence="6">
    <location>
        <begin position="405"/>
        <end position="414"/>
    </location>
</feature>
<dbReference type="InterPro" id="IPR024449">
    <property type="entry name" value="Anti-sigma_RsgI_N"/>
</dbReference>
<feature type="transmembrane region" description="Helical" evidence="7">
    <location>
        <begin position="56"/>
        <end position="78"/>
    </location>
</feature>
<feature type="region of interest" description="Disordered" evidence="6">
    <location>
        <begin position="269"/>
        <end position="448"/>
    </location>
</feature>
<comment type="subcellular location">
    <subcellularLocation>
        <location evidence="1">Cell membrane</location>
        <topology evidence="1">Single-pass membrane protein</topology>
    </subcellularLocation>
</comment>
<evidence type="ECO:0000256" key="1">
    <source>
        <dbReference type="ARBA" id="ARBA00004162"/>
    </source>
</evidence>
<dbReference type="PROSITE" id="PS51849">
    <property type="entry name" value="RSGI_N"/>
    <property type="match status" value="1"/>
</dbReference>
<organism evidence="9 10">
    <name type="scientific">Paenibacillus harenae</name>
    <dbReference type="NCBI Taxonomy" id="306543"/>
    <lineage>
        <taxon>Bacteria</taxon>
        <taxon>Bacillati</taxon>
        <taxon>Bacillota</taxon>
        <taxon>Bacilli</taxon>
        <taxon>Bacillales</taxon>
        <taxon>Paenibacillaceae</taxon>
        <taxon>Paenibacillus</taxon>
    </lineage>
</organism>
<evidence type="ECO:0000256" key="2">
    <source>
        <dbReference type="ARBA" id="ARBA00022475"/>
    </source>
</evidence>
<evidence type="ECO:0000256" key="5">
    <source>
        <dbReference type="ARBA" id="ARBA00023136"/>
    </source>
</evidence>
<evidence type="ECO:0000313" key="10">
    <source>
        <dbReference type="Proteomes" id="UP001229346"/>
    </source>
</evidence>
<reference evidence="9 10" key="1">
    <citation type="submission" date="2023-07" db="EMBL/GenBank/DDBJ databases">
        <title>Sorghum-associated microbial communities from plants grown in Nebraska, USA.</title>
        <authorList>
            <person name="Schachtman D."/>
        </authorList>
    </citation>
    <scope>NUCLEOTIDE SEQUENCE [LARGE SCALE GENOMIC DNA]</scope>
    <source>
        <strain evidence="9 10">CC482</strain>
    </source>
</reference>